<organism evidence="3">
    <name type="scientific">Caenorhabditis remanei</name>
    <name type="common">Caenorhabditis vulgaris</name>
    <dbReference type="NCBI Taxonomy" id="31234"/>
    <lineage>
        <taxon>Eukaryota</taxon>
        <taxon>Metazoa</taxon>
        <taxon>Ecdysozoa</taxon>
        <taxon>Nematoda</taxon>
        <taxon>Chromadorea</taxon>
        <taxon>Rhabditida</taxon>
        <taxon>Rhabditina</taxon>
        <taxon>Rhabditomorpha</taxon>
        <taxon>Rhabditoidea</taxon>
        <taxon>Rhabditidae</taxon>
        <taxon>Peloderinae</taxon>
        <taxon>Caenorhabditis</taxon>
    </lineage>
</organism>
<keyword evidence="3" id="KW-1185">Reference proteome</keyword>
<dbReference type="InParanoid" id="E3N654"/>
<dbReference type="HOGENOM" id="CLU_1190807_0_0_1"/>
<protein>
    <submittedName>
        <fullName evidence="2">Uncharacterized protein</fullName>
    </submittedName>
</protein>
<name>E3N654_CAERE</name>
<evidence type="ECO:0000313" key="3">
    <source>
        <dbReference type="Proteomes" id="UP000008281"/>
    </source>
</evidence>
<dbReference type="Proteomes" id="UP000008281">
    <property type="component" value="Unassembled WGS sequence"/>
</dbReference>
<gene>
    <name evidence="2" type="ORF">CRE_03382</name>
</gene>
<accession>E3N654</accession>
<feature type="compositionally biased region" description="Polar residues" evidence="1">
    <location>
        <begin position="216"/>
        <end position="225"/>
    </location>
</feature>
<feature type="region of interest" description="Disordered" evidence="1">
    <location>
        <begin position="160"/>
        <end position="233"/>
    </location>
</feature>
<dbReference type="EMBL" id="DS268537">
    <property type="protein sequence ID" value="EFO87505.1"/>
    <property type="molecule type" value="Genomic_DNA"/>
</dbReference>
<reference evidence="2" key="1">
    <citation type="submission" date="2007-07" db="EMBL/GenBank/DDBJ databases">
        <title>PCAP assembly of the Caenorhabditis remanei genome.</title>
        <authorList>
            <consortium name="The Caenorhabditis remanei Sequencing Consortium"/>
            <person name="Wilson R.K."/>
        </authorList>
    </citation>
    <scope>NUCLEOTIDE SEQUENCE [LARGE SCALE GENOMIC DNA]</scope>
    <source>
        <strain evidence="2">PB4641</strain>
    </source>
</reference>
<dbReference type="STRING" id="31234.E3N654"/>
<feature type="compositionally biased region" description="Low complexity" evidence="1">
    <location>
        <begin position="162"/>
        <end position="176"/>
    </location>
</feature>
<proteinExistence type="predicted"/>
<evidence type="ECO:0000313" key="2">
    <source>
        <dbReference type="EMBL" id="EFO87505.1"/>
    </source>
</evidence>
<sequence>MEVIEIADGVEENKIPPVEWGVETPAAVVEFEVLGEELVKVKKEKSGGSSDDTKKKRKTKTSFGAFEAEKRGFSHYLPEMRLRFTVEKLSCGEDERAVVVNNKTHLHLTLDLKVSVSNWKRPLEKKGIIRGASILLTPSDAVDVMMKDIRETSAADMWVNPESSKTASESSKSAFTIMPRKSSQTLSGARKTQKRQAPPTSDEVPADASEAPTPSEMASVSSSETPVVKSRDQ</sequence>
<dbReference type="AlphaFoldDB" id="E3N654"/>
<evidence type="ECO:0000256" key="1">
    <source>
        <dbReference type="SAM" id="MobiDB-lite"/>
    </source>
</evidence>